<organism evidence="1 2">
    <name type="scientific">Suillus subaureus</name>
    <dbReference type="NCBI Taxonomy" id="48587"/>
    <lineage>
        <taxon>Eukaryota</taxon>
        <taxon>Fungi</taxon>
        <taxon>Dikarya</taxon>
        <taxon>Basidiomycota</taxon>
        <taxon>Agaricomycotina</taxon>
        <taxon>Agaricomycetes</taxon>
        <taxon>Agaricomycetidae</taxon>
        <taxon>Boletales</taxon>
        <taxon>Suillineae</taxon>
        <taxon>Suillaceae</taxon>
        <taxon>Suillus</taxon>
    </lineage>
</organism>
<dbReference type="Proteomes" id="UP000807769">
    <property type="component" value="Unassembled WGS sequence"/>
</dbReference>
<protein>
    <submittedName>
        <fullName evidence="1">Uncharacterized protein</fullName>
    </submittedName>
</protein>
<dbReference type="OrthoDB" id="3208495at2759"/>
<keyword evidence="2" id="KW-1185">Reference proteome</keyword>
<gene>
    <name evidence="1" type="ORF">BJ212DRAFT_1270329</name>
</gene>
<dbReference type="EMBL" id="JABBWG010000013">
    <property type="protein sequence ID" value="KAG1817682.1"/>
    <property type="molecule type" value="Genomic_DNA"/>
</dbReference>
<dbReference type="RefSeq" id="XP_041193924.1">
    <property type="nucleotide sequence ID" value="XM_041330885.1"/>
</dbReference>
<evidence type="ECO:0000313" key="2">
    <source>
        <dbReference type="Proteomes" id="UP000807769"/>
    </source>
</evidence>
<dbReference type="GeneID" id="64624902"/>
<reference evidence="1" key="1">
    <citation type="journal article" date="2020" name="New Phytol.">
        <title>Comparative genomics reveals dynamic genome evolution in host specialist ectomycorrhizal fungi.</title>
        <authorList>
            <person name="Lofgren L.A."/>
            <person name="Nguyen N.H."/>
            <person name="Vilgalys R."/>
            <person name="Ruytinx J."/>
            <person name="Liao H.L."/>
            <person name="Branco S."/>
            <person name="Kuo A."/>
            <person name="LaButti K."/>
            <person name="Lipzen A."/>
            <person name="Andreopoulos W."/>
            <person name="Pangilinan J."/>
            <person name="Riley R."/>
            <person name="Hundley H."/>
            <person name="Na H."/>
            <person name="Barry K."/>
            <person name="Grigoriev I.V."/>
            <person name="Stajich J.E."/>
            <person name="Kennedy P.G."/>
        </authorList>
    </citation>
    <scope>NUCLEOTIDE SEQUENCE</scope>
    <source>
        <strain evidence="1">MN1</strain>
    </source>
</reference>
<proteinExistence type="predicted"/>
<name>A0A9P7ECB8_9AGAM</name>
<comment type="caution">
    <text evidence="1">The sequence shown here is derived from an EMBL/GenBank/DDBJ whole genome shotgun (WGS) entry which is preliminary data.</text>
</comment>
<sequence>MTIYQLVSWMNSGSHRKSEAEMQHLVKDVLQADNFDVKDLEGFSVRSLQELDKDDGGERITFPDDWVETDVTINIPTKSTKEDPKTYTIHRFHYHPLVEVIRAAFTDVQACAFHLSPFK</sequence>
<evidence type="ECO:0000313" key="1">
    <source>
        <dbReference type="EMBL" id="KAG1817682.1"/>
    </source>
</evidence>
<dbReference type="AlphaFoldDB" id="A0A9P7ECB8"/>
<accession>A0A9P7ECB8</accession>